<feature type="compositionally biased region" description="Basic and acidic residues" evidence="5">
    <location>
        <begin position="525"/>
        <end position="536"/>
    </location>
</feature>
<dbReference type="SMART" id="SM00717">
    <property type="entry name" value="SANT"/>
    <property type="match status" value="1"/>
</dbReference>
<keyword evidence="2 4" id="KW-0863">Zinc-finger</keyword>
<dbReference type="Gene3D" id="1.10.10.60">
    <property type="entry name" value="Homeodomain-like"/>
    <property type="match status" value="1"/>
</dbReference>
<dbReference type="GO" id="GO:0008270">
    <property type="term" value="F:zinc ion binding"/>
    <property type="evidence" value="ECO:0007669"/>
    <property type="project" value="UniProtKB-KW"/>
</dbReference>
<evidence type="ECO:0000259" key="8">
    <source>
        <dbReference type="PROSITE" id="PS51186"/>
    </source>
</evidence>
<dbReference type="Pfam" id="PF00628">
    <property type="entry name" value="PHD"/>
    <property type="match status" value="1"/>
</dbReference>
<accession>A0A8J2SA85</accession>
<dbReference type="InterPro" id="IPR036388">
    <property type="entry name" value="WH-like_DNA-bd_sf"/>
</dbReference>
<dbReference type="InterPro" id="IPR001005">
    <property type="entry name" value="SANT/Myb"/>
</dbReference>
<feature type="domain" description="N-acetyltransferase" evidence="8">
    <location>
        <begin position="114"/>
        <end position="277"/>
    </location>
</feature>
<feature type="compositionally biased region" description="Low complexity" evidence="5">
    <location>
        <begin position="1015"/>
        <end position="1031"/>
    </location>
</feature>
<dbReference type="PROSITE" id="PS51294">
    <property type="entry name" value="HTH_MYB"/>
    <property type="match status" value="1"/>
</dbReference>
<keyword evidence="3" id="KW-0862">Zinc</keyword>
<feature type="domain" description="HTH myb-type" evidence="9">
    <location>
        <begin position="819"/>
        <end position="865"/>
    </location>
</feature>
<evidence type="ECO:0000259" key="9">
    <source>
        <dbReference type="PROSITE" id="PS51294"/>
    </source>
</evidence>
<evidence type="ECO:0000256" key="2">
    <source>
        <dbReference type="ARBA" id="ARBA00022771"/>
    </source>
</evidence>
<dbReference type="EMBL" id="CAKKNE010000002">
    <property type="protein sequence ID" value="CAH0368068.1"/>
    <property type="molecule type" value="Genomic_DNA"/>
</dbReference>
<feature type="compositionally biased region" description="Pro residues" evidence="5">
    <location>
        <begin position="1032"/>
        <end position="1045"/>
    </location>
</feature>
<organism evidence="10 11">
    <name type="scientific">Pelagomonas calceolata</name>
    <dbReference type="NCBI Taxonomy" id="35677"/>
    <lineage>
        <taxon>Eukaryota</taxon>
        <taxon>Sar</taxon>
        <taxon>Stramenopiles</taxon>
        <taxon>Ochrophyta</taxon>
        <taxon>Pelagophyceae</taxon>
        <taxon>Pelagomonadales</taxon>
        <taxon>Pelagomonadaceae</taxon>
        <taxon>Pelagomonas</taxon>
    </lineage>
</organism>
<evidence type="ECO:0000313" key="11">
    <source>
        <dbReference type="Proteomes" id="UP000789595"/>
    </source>
</evidence>
<evidence type="ECO:0000259" key="6">
    <source>
        <dbReference type="PROSITE" id="PS50016"/>
    </source>
</evidence>
<dbReference type="InterPro" id="IPR000182">
    <property type="entry name" value="GNAT_dom"/>
</dbReference>
<evidence type="ECO:0000256" key="5">
    <source>
        <dbReference type="SAM" id="MobiDB-lite"/>
    </source>
</evidence>
<dbReference type="InterPro" id="IPR019787">
    <property type="entry name" value="Znf_PHD-finger"/>
</dbReference>
<feature type="region of interest" description="Disordered" evidence="5">
    <location>
        <begin position="861"/>
        <end position="883"/>
    </location>
</feature>
<evidence type="ECO:0000259" key="7">
    <source>
        <dbReference type="PROSITE" id="PS50090"/>
    </source>
</evidence>
<keyword evidence="1" id="KW-0479">Metal-binding</keyword>
<feature type="domain" description="Myb-like" evidence="7">
    <location>
        <begin position="819"/>
        <end position="861"/>
    </location>
</feature>
<dbReference type="Proteomes" id="UP000789595">
    <property type="component" value="Unassembled WGS sequence"/>
</dbReference>
<evidence type="ECO:0000256" key="3">
    <source>
        <dbReference type="ARBA" id="ARBA00022833"/>
    </source>
</evidence>
<dbReference type="SUPFAM" id="SSF55729">
    <property type="entry name" value="Acyl-CoA N-acyltransferases (Nat)"/>
    <property type="match status" value="1"/>
</dbReference>
<dbReference type="InterPro" id="IPR001965">
    <property type="entry name" value="Znf_PHD"/>
</dbReference>
<keyword evidence="11" id="KW-1185">Reference proteome</keyword>
<dbReference type="InterPro" id="IPR051425">
    <property type="entry name" value="Formin_Homology"/>
</dbReference>
<feature type="region of interest" description="Disordered" evidence="5">
    <location>
        <begin position="983"/>
        <end position="1077"/>
    </location>
</feature>
<feature type="region of interest" description="Disordered" evidence="5">
    <location>
        <begin position="764"/>
        <end position="815"/>
    </location>
</feature>
<dbReference type="SMART" id="SM00497">
    <property type="entry name" value="IENR1"/>
    <property type="match status" value="2"/>
</dbReference>
<dbReference type="PROSITE" id="PS50090">
    <property type="entry name" value="MYB_LIKE"/>
    <property type="match status" value="1"/>
</dbReference>
<feature type="region of interest" description="Disordered" evidence="5">
    <location>
        <begin position="505"/>
        <end position="559"/>
    </location>
</feature>
<dbReference type="PANTHER" id="PTHR45725">
    <property type="entry name" value="FORMIN HOMOLOGY 2 FAMILY MEMBER"/>
    <property type="match status" value="1"/>
</dbReference>
<feature type="compositionally biased region" description="Pro residues" evidence="5">
    <location>
        <begin position="1120"/>
        <end position="1130"/>
    </location>
</feature>
<evidence type="ECO:0000313" key="10">
    <source>
        <dbReference type="EMBL" id="CAH0368068.1"/>
    </source>
</evidence>
<gene>
    <name evidence="10" type="ORF">PECAL_2P11160</name>
</gene>
<dbReference type="Pfam" id="PF00249">
    <property type="entry name" value="Myb_DNA-binding"/>
    <property type="match status" value="1"/>
</dbReference>
<proteinExistence type="predicted"/>
<dbReference type="SUPFAM" id="SSF46689">
    <property type="entry name" value="Homeodomain-like"/>
    <property type="match status" value="1"/>
</dbReference>
<dbReference type="PROSITE" id="PS50016">
    <property type="entry name" value="ZF_PHD_2"/>
    <property type="match status" value="1"/>
</dbReference>
<protein>
    <recommendedName>
        <fullName evidence="12">PHD-type domain-containing protein</fullName>
    </recommendedName>
</protein>
<dbReference type="SUPFAM" id="SSF57903">
    <property type="entry name" value="FYVE/PHD zinc finger"/>
    <property type="match status" value="1"/>
</dbReference>
<feature type="compositionally biased region" description="Basic and acidic residues" evidence="5">
    <location>
        <begin position="983"/>
        <end position="992"/>
    </location>
</feature>
<dbReference type="InterPro" id="IPR016181">
    <property type="entry name" value="Acyl_CoA_acyltransferase"/>
</dbReference>
<feature type="compositionally biased region" description="Low complexity" evidence="5">
    <location>
        <begin position="32"/>
        <end position="52"/>
    </location>
</feature>
<dbReference type="Gene3D" id="3.30.40.10">
    <property type="entry name" value="Zinc/RING finger domain, C3HC4 (zinc finger)"/>
    <property type="match status" value="1"/>
</dbReference>
<feature type="compositionally biased region" description="Low complexity" evidence="5">
    <location>
        <begin position="68"/>
        <end position="95"/>
    </location>
</feature>
<evidence type="ECO:0000256" key="1">
    <source>
        <dbReference type="ARBA" id="ARBA00022723"/>
    </source>
</evidence>
<evidence type="ECO:0008006" key="12">
    <source>
        <dbReference type="Google" id="ProtNLM"/>
    </source>
</evidence>
<dbReference type="InterPro" id="IPR003647">
    <property type="entry name" value="Intron_nuc_1_rpt"/>
</dbReference>
<feature type="region of interest" description="Disordered" evidence="5">
    <location>
        <begin position="1"/>
        <end position="95"/>
    </location>
</feature>
<sequence length="1153" mass="123994">MASSDDEEWENAPEDEDSEDADFEPEAPPDPAAIRAAYAREQAQAPPAAPKASEPDPDDETLDDLRAKAAASQEEAAPPAPAAPATTDGTATNGAAAPATTADAAYSFVELPAPLHKEASSDLAPRLRRGLASVLQTYVINVDATALVESPDYESIVIVDANADLSGADLAGQVKGGCCYRVWPTVDGKRRFIELALIAVRHERQGRGVGAALMRRLKQRALRERGAQRIVTYADERAFAYFRRLGFSRTVTLPFREWKGRIVDYGNGAVVAELRADVTDPSASARVARQQMGGRATSQQLATGVTRCTSGRPNCYCKSGRTRAIVRYDPETGEDLEEYCSTSDAARKLNLRGPSITHVLSGTTEDADGHKFRYKVEVPWVRSGGPKAVQEVNPATGAVIREFTSATHAARVTGFSNGTIGQVCNGKVDSVDGRVFRFRDLRALPCSVCGSDGEANSLLLCDGMSGRCPSTAHFRCVGLDKVPEGDWFCASCQANGGKSRAVHVQARKRSSEPGARKSSRPKKRVAVDDKPGEIRKSSRPRKATTFGDEVVTPPGLPPPRELVISDEQAADERRKAQMDGWTTVGSEYLGRTVRRTILDAAGRPVSCSDGIIRGWLDAATSDYVDSSGQPAALWHAYLSTGELAGDEIDLELYEVLESLVPVQPKVEDPETARARADGWRVEGSEYLGRTVRRTVLDASGLVTSHSDGVIRGWLDASRSDYVDDNGKPAALWHVYLATGELAGDEIDLELHEVQDSLVPEKVDASAARRRQEEADAALARALAEADADVPAPAPKPAPRKPPSPRPEPERPRSPRAVQWSLAEERVIRAAQAELGNKWAEIAKRLPDRTDNDVKNYWYSQSRKAERSGSPRGQLPPLPPPPPAHLPHIGCRQAGWVAACTELLAVVEAKSGINGMRDRLRSAGFRCGKPVAGKTYFDIAVPLTFPCCYDVAGKNYAANQDVLRSKPQLVKYLEGCLALAREEASYRTESEREADADEDARRAAAGVQDSRHGRPSEPASAAAPAAAEVPRTSPSPAPTSEPPSPPENDEPKRRRAAPGLSYAEYDDDVDMDRPPTPAEDVDLARAIAASKADMAAPAPAPLDEEEEAALECVPRTAPKPASAPAPAPAPREFPEDYSDVFGPSAPAAVVSEEM</sequence>
<dbReference type="GO" id="GO:0016747">
    <property type="term" value="F:acyltransferase activity, transferring groups other than amino-acyl groups"/>
    <property type="evidence" value="ECO:0007669"/>
    <property type="project" value="InterPro"/>
</dbReference>
<dbReference type="InterPro" id="IPR017930">
    <property type="entry name" value="Myb_dom"/>
</dbReference>
<dbReference type="InterPro" id="IPR013083">
    <property type="entry name" value="Znf_RING/FYVE/PHD"/>
</dbReference>
<dbReference type="OrthoDB" id="1937912at2759"/>
<feature type="compositionally biased region" description="Acidic residues" evidence="5">
    <location>
        <begin position="1"/>
        <end position="27"/>
    </location>
</feature>
<feature type="compositionally biased region" description="Pro residues" evidence="5">
    <location>
        <begin position="791"/>
        <end position="805"/>
    </location>
</feature>
<feature type="compositionally biased region" description="Pro residues" evidence="5">
    <location>
        <begin position="873"/>
        <end position="883"/>
    </location>
</feature>
<dbReference type="Gene3D" id="1.10.10.10">
    <property type="entry name" value="Winged helix-like DNA-binding domain superfamily/Winged helix DNA-binding domain"/>
    <property type="match status" value="2"/>
</dbReference>
<dbReference type="SMART" id="SM00249">
    <property type="entry name" value="PHD"/>
    <property type="match status" value="1"/>
</dbReference>
<evidence type="ECO:0000256" key="4">
    <source>
        <dbReference type="PROSITE-ProRule" id="PRU00146"/>
    </source>
</evidence>
<feature type="region of interest" description="Disordered" evidence="5">
    <location>
        <begin position="1094"/>
        <end position="1139"/>
    </location>
</feature>
<dbReference type="AlphaFoldDB" id="A0A8J2SA85"/>
<feature type="compositionally biased region" description="Low complexity" evidence="5">
    <location>
        <begin position="776"/>
        <end position="790"/>
    </location>
</feature>
<dbReference type="CDD" id="cd04301">
    <property type="entry name" value="NAT_SF"/>
    <property type="match status" value="1"/>
</dbReference>
<dbReference type="InterPro" id="IPR009057">
    <property type="entry name" value="Homeodomain-like_sf"/>
</dbReference>
<reference evidence="10" key="1">
    <citation type="submission" date="2021-11" db="EMBL/GenBank/DDBJ databases">
        <authorList>
            <consortium name="Genoscope - CEA"/>
            <person name="William W."/>
        </authorList>
    </citation>
    <scope>NUCLEOTIDE SEQUENCE</scope>
</reference>
<dbReference type="CDD" id="cd00167">
    <property type="entry name" value="SANT"/>
    <property type="match status" value="1"/>
</dbReference>
<dbReference type="PANTHER" id="PTHR45725:SF18">
    <property type="entry name" value="ORC1-LIKE AAA ATPASE DOMAIN-CONTAINING PROTEIN"/>
    <property type="match status" value="1"/>
</dbReference>
<dbReference type="Gene3D" id="3.40.630.30">
    <property type="match status" value="1"/>
</dbReference>
<dbReference type="Pfam" id="PF00583">
    <property type="entry name" value="Acetyltransf_1"/>
    <property type="match status" value="1"/>
</dbReference>
<dbReference type="PROSITE" id="PS51186">
    <property type="entry name" value="GNAT"/>
    <property type="match status" value="1"/>
</dbReference>
<dbReference type="InterPro" id="IPR011011">
    <property type="entry name" value="Znf_FYVE_PHD"/>
</dbReference>
<comment type="caution">
    <text evidence="10">The sequence shown here is derived from an EMBL/GenBank/DDBJ whole genome shotgun (WGS) entry which is preliminary data.</text>
</comment>
<name>A0A8J2SA85_9STRA</name>
<feature type="domain" description="PHD-type" evidence="6">
    <location>
        <begin position="443"/>
        <end position="495"/>
    </location>
</feature>